<organism evidence="1 2">
    <name type="scientific">Protaetiibacter larvae</name>
    <dbReference type="NCBI Taxonomy" id="2592654"/>
    <lineage>
        <taxon>Bacteria</taxon>
        <taxon>Bacillati</taxon>
        <taxon>Actinomycetota</taxon>
        <taxon>Actinomycetes</taxon>
        <taxon>Micrococcales</taxon>
        <taxon>Microbacteriaceae</taxon>
        <taxon>Protaetiibacter</taxon>
    </lineage>
</organism>
<gene>
    <name evidence="1" type="ORF">FLP23_07880</name>
</gene>
<protein>
    <submittedName>
        <fullName evidence="1">Uncharacterized protein</fullName>
    </submittedName>
</protein>
<dbReference type="KEGG" id="lyk:FLP23_07880"/>
<dbReference type="OrthoDB" id="4833114at2"/>
<evidence type="ECO:0000313" key="2">
    <source>
        <dbReference type="Proteomes" id="UP000322159"/>
    </source>
</evidence>
<reference evidence="1 2" key="1">
    <citation type="submission" date="2019-09" db="EMBL/GenBank/DDBJ databases">
        <title>Genome sequencing of strain KACC 19322.</title>
        <authorList>
            <person name="Heo J."/>
            <person name="Kim S.-J."/>
            <person name="Kim J.-S."/>
            <person name="Hong S.-B."/>
            <person name="Kwon S.-W."/>
        </authorList>
    </citation>
    <scope>NUCLEOTIDE SEQUENCE [LARGE SCALE GENOMIC DNA]</scope>
    <source>
        <strain evidence="1 2">KACC 19322</strain>
    </source>
</reference>
<sequence>MPSDLVLSGGTDATRWVYERLATTYLNEWHVESLSWELIFNRDAEGAALAAGVSESILSERVTTNDLVIDALRQKLTAPRPFEELEPGLDANAAIASLGLMLEKGLIDGARSMARRLHEARPGDTFLAFAYAFCSIPTDPAGARNVLIGLDLGTALEMAALRAIDLATCALFEQDLLSARDAFGAGANPLPEHTAWLWDPVEASQGRAILQYGTLDSWAKRFAEIEPS</sequence>
<dbReference type="AlphaFoldDB" id="A0A5C1Y9T0"/>
<dbReference type="RefSeq" id="WP_149325347.1">
    <property type="nucleotide sequence ID" value="NZ_CP043504.1"/>
</dbReference>
<dbReference type="EMBL" id="CP043504">
    <property type="protein sequence ID" value="QEO09929.1"/>
    <property type="molecule type" value="Genomic_DNA"/>
</dbReference>
<name>A0A5C1Y9T0_9MICO</name>
<accession>A0A5C1Y9T0</accession>
<evidence type="ECO:0000313" key="1">
    <source>
        <dbReference type="EMBL" id="QEO09929.1"/>
    </source>
</evidence>
<dbReference type="Proteomes" id="UP000322159">
    <property type="component" value="Chromosome"/>
</dbReference>
<keyword evidence="2" id="KW-1185">Reference proteome</keyword>
<proteinExistence type="predicted"/>